<dbReference type="OrthoDB" id="4216928at2759"/>
<dbReference type="Proteomes" id="UP000838763">
    <property type="component" value="Unassembled WGS sequence"/>
</dbReference>
<name>A0A9P1MF73_9PEZI</name>
<evidence type="ECO:0000313" key="2">
    <source>
        <dbReference type="Proteomes" id="UP000838763"/>
    </source>
</evidence>
<gene>
    <name evidence="1" type="ORF">PPNO1_LOCUS9382</name>
</gene>
<accession>A0A9P1MF73</accession>
<dbReference type="EMBL" id="CALLCH030000020">
    <property type="protein sequence ID" value="CAI4219836.1"/>
    <property type="molecule type" value="Genomic_DNA"/>
</dbReference>
<proteinExistence type="predicted"/>
<comment type="caution">
    <text evidence="1">The sequence shown here is derived from an EMBL/GenBank/DDBJ whole genome shotgun (WGS) entry which is preliminary data.</text>
</comment>
<protein>
    <submittedName>
        <fullName evidence="1">Uncharacterized protein</fullName>
    </submittedName>
</protein>
<evidence type="ECO:0000313" key="1">
    <source>
        <dbReference type="EMBL" id="CAI4219836.1"/>
    </source>
</evidence>
<sequence>MSKQLWEAPTSFDFFQVWKEKPQHVIEGFNMEGFLKAGSGADVDEFGRLLLVEFMGIDDTKQWFADTGTKQVGPMLIGDVVSMSTFYFSEFG</sequence>
<dbReference type="AlphaFoldDB" id="A0A9P1MF73"/>
<reference evidence="1" key="1">
    <citation type="submission" date="2022-11" db="EMBL/GenBank/DDBJ databases">
        <authorList>
            <person name="Scott C."/>
            <person name="Bruce N."/>
        </authorList>
    </citation>
    <scope>NUCLEOTIDE SEQUENCE</scope>
</reference>
<organism evidence="1 2">
    <name type="scientific">Parascedosporium putredinis</name>
    <dbReference type="NCBI Taxonomy" id="1442378"/>
    <lineage>
        <taxon>Eukaryota</taxon>
        <taxon>Fungi</taxon>
        <taxon>Dikarya</taxon>
        <taxon>Ascomycota</taxon>
        <taxon>Pezizomycotina</taxon>
        <taxon>Sordariomycetes</taxon>
        <taxon>Hypocreomycetidae</taxon>
        <taxon>Microascales</taxon>
        <taxon>Microascaceae</taxon>
        <taxon>Parascedosporium</taxon>
    </lineage>
</organism>
<keyword evidence="2" id="KW-1185">Reference proteome</keyword>